<dbReference type="Pfam" id="PF00196">
    <property type="entry name" value="GerE"/>
    <property type="match status" value="1"/>
</dbReference>
<dbReference type="InterPro" id="IPR016032">
    <property type="entry name" value="Sig_transdc_resp-reg_C-effctor"/>
</dbReference>
<evidence type="ECO:0000259" key="7">
    <source>
        <dbReference type="PROSITE" id="PS50110"/>
    </source>
</evidence>
<dbReference type="CDD" id="cd06170">
    <property type="entry name" value="LuxR_C_like"/>
    <property type="match status" value="1"/>
</dbReference>
<evidence type="ECO:0000256" key="1">
    <source>
        <dbReference type="ARBA" id="ARBA00022553"/>
    </source>
</evidence>
<evidence type="ECO:0000313" key="9">
    <source>
        <dbReference type="Proteomes" id="UP001499854"/>
    </source>
</evidence>
<feature type="domain" description="HTH luxR-type" evidence="6">
    <location>
        <begin position="155"/>
        <end position="220"/>
    </location>
</feature>
<dbReference type="SUPFAM" id="SSF52172">
    <property type="entry name" value="CheY-like"/>
    <property type="match status" value="1"/>
</dbReference>
<dbReference type="PROSITE" id="PS50043">
    <property type="entry name" value="HTH_LUXR_2"/>
    <property type="match status" value="1"/>
</dbReference>
<dbReference type="PROSITE" id="PS00622">
    <property type="entry name" value="HTH_LUXR_1"/>
    <property type="match status" value="1"/>
</dbReference>
<proteinExistence type="predicted"/>
<dbReference type="PANTHER" id="PTHR43214:SF24">
    <property type="entry name" value="TRANSCRIPTIONAL REGULATORY PROTEIN NARL-RELATED"/>
    <property type="match status" value="1"/>
</dbReference>
<name>A0ABN2T9U3_9ACTN</name>
<feature type="domain" description="Response regulatory" evidence="7">
    <location>
        <begin position="9"/>
        <end position="127"/>
    </location>
</feature>
<dbReference type="Gene3D" id="3.40.50.2300">
    <property type="match status" value="1"/>
</dbReference>
<dbReference type="PANTHER" id="PTHR43214">
    <property type="entry name" value="TWO-COMPONENT RESPONSE REGULATOR"/>
    <property type="match status" value="1"/>
</dbReference>
<evidence type="ECO:0000259" key="6">
    <source>
        <dbReference type="PROSITE" id="PS50043"/>
    </source>
</evidence>
<dbReference type="RefSeq" id="WP_344662520.1">
    <property type="nucleotide sequence ID" value="NZ_BAAAQM010000075.1"/>
</dbReference>
<dbReference type="PRINTS" id="PR00038">
    <property type="entry name" value="HTHLUXR"/>
</dbReference>
<evidence type="ECO:0000256" key="3">
    <source>
        <dbReference type="ARBA" id="ARBA00023125"/>
    </source>
</evidence>
<dbReference type="Proteomes" id="UP001499854">
    <property type="component" value="Unassembled WGS sequence"/>
</dbReference>
<evidence type="ECO:0000256" key="2">
    <source>
        <dbReference type="ARBA" id="ARBA00023015"/>
    </source>
</evidence>
<keyword evidence="3" id="KW-0238">DNA-binding</keyword>
<feature type="modified residue" description="4-aspartylphosphate" evidence="5">
    <location>
        <position position="60"/>
    </location>
</feature>
<dbReference type="InterPro" id="IPR011006">
    <property type="entry name" value="CheY-like_superfamily"/>
</dbReference>
<reference evidence="8 9" key="1">
    <citation type="journal article" date="2019" name="Int. J. Syst. Evol. Microbiol.">
        <title>The Global Catalogue of Microorganisms (GCM) 10K type strain sequencing project: providing services to taxonomists for standard genome sequencing and annotation.</title>
        <authorList>
            <consortium name="The Broad Institute Genomics Platform"/>
            <consortium name="The Broad Institute Genome Sequencing Center for Infectious Disease"/>
            <person name="Wu L."/>
            <person name="Ma J."/>
        </authorList>
    </citation>
    <scope>NUCLEOTIDE SEQUENCE [LARGE SCALE GENOMIC DNA]</scope>
    <source>
        <strain evidence="8 9">JCM 16013</strain>
    </source>
</reference>
<evidence type="ECO:0000313" key="8">
    <source>
        <dbReference type="EMBL" id="GAA2002752.1"/>
    </source>
</evidence>
<organism evidence="8 9">
    <name type="scientific">Catenulispora subtropica</name>
    <dbReference type="NCBI Taxonomy" id="450798"/>
    <lineage>
        <taxon>Bacteria</taxon>
        <taxon>Bacillati</taxon>
        <taxon>Actinomycetota</taxon>
        <taxon>Actinomycetes</taxon>
        <taxon>Catenulisporales</taxon>
        <taxon>Catenulisporaceae</taxon>
        <taxon>Catenulispora</taxon>
    </lineage>
</organism>
<keyword evidence="1 5" id="KW-0597">Phosphoprotein</keyword>
<accession>A0ABN2T9U3</accession>
<dbReference type="EMBL" id="BAAAQM010000075">
    <property type="protein sequence ID" value="GAA2002752.1"/>
    <property type="molecule type" value="Genomic_DNA"/>
</dbReference>
<gene>
    <name evidence="8" type="ORF">GCM10009838_80940</name>
</gene>
<dbReference type="SUPFAM" id="SSF46894">
    <property type="entry name" value="C-terminal effector domain of the bipartite response regulators"/>
    <property type="match status" value="1"/>
</dbReference>
<dbReference type="InterPro" id="IPR058245">
    <property type="entry name" value="NreC/VraR/RcsB-like_REC"/>
</dbReference>
<dbReference type="InterPro" id="IPR000792">
    <property type="entry name" value="Tscrpt_reg_LuxR_C"/>
</dbReference>
<dbReference type="Pfam" id="PF00072">
    <property type="entry name" value="Response_reg"/>
    <property type="match status" value="1"/>
</dbReference>
<keyword evidence="9" id="KW-1185">Reference proteome</keyword>
<dbReference type="CDD" id="cd17535">
    <property type="entry name" value="REC_NarL-like"/>
    <property type="match status" value="1"/>
</dbReference>
<dbReference type="SMART" id="SM00448">
    <property type="entry name" value="REC"/>
    <property type="match status" value="1"/>
</dbReference>
<comment type="caution">
    <text evidence="8">The sequence shown here is derived from an EMBL/GenBank/DDBJ whole genome shotgun (WGS) entry which is preliminary data.</text>
</comment>
<dbReference type="InterPro" id="IPR039420">
    <property type="entry name" value="WalR-like"/>
</dbReference>
<dbReference type="SMART" id="SM00421">
    <property type="entry name" value="HTH_LUXR"/>
    <property type="match status" value="1"/>
</dbReference>
<evidence type="ECO:0000256" key="5">
    <source>
        <dbReference type="PROSITE-ProRule" id="PRU00169"/>
    </source>
</evidence>
<keyword evidence="4" id="KW-0804">Transcription</keyword>
<sequence length="232" mass="25098">MSAARVPVRVLVVDDQTLVRAGLVLLLDSQPDMEVVGEAGDGFDAVVQARTVKPDVVLMDIRMPGMDGLEATRRITAEAVEAAPRVVVLTTYDLDEYVYEALRAGSCGFLLKHAPPEELLLGIRAAADGGALLSPPVTARLIAEFTTRRQRPTKPPRELDRLTARERDVFDLVVRGRSNTEIAAELTVAETTVKTHLGHALDKLGLPTRVAAVVFGYETGMVRPGESSEKMS</sequence>
<protein>
    <submittedName>
        <fullName evidence="8">Response regulator transcription factor</fullName>
    </submittedName>
</protein>
<evidence type="ECO:0000256" key="4">
    <source>
        <dbReference type="ARBA" id="ARBA00023163"/>
    </source>
</evidence>
<dbReference type="InterPro" id="IPR001789">
    <property type="entry name" value="Sig_transdc_resp-reg_receiver"/>
</dbReference>
<keyword evidence="2" id="KW-0805">Transcription regulation</keyword>
<dbReference type="PROSITE" id="PS50110">
    <property type="entry name" value="RESPONSE_REGULATORY"/>
    <property type="match status" value="1"/>
</dbReference>